<accession>A0AAV0WLQ0</accession>
<comment type="caution">
    <text evidence="2">The sequence shown here is derived from an EMBL/GenBank/DDBJ whole genome shotgun (WGS) entry which is preliminary data.</text>
</comment>
<feature type="region of interest" description="Disordered" evidence="1">
    <location>
        <begin position="190"/>
        <end position="212"/>
    </location>
</feature>
<reference evidence="2 3" key="1">
    <citation type="submission" date="2023-01" db="EMBL/GenBank/DDBJ databases">
        <authorList>
            <person name="Whitehead M."/>
        </authorList>
    </citation>
    <scope>NUCLEOTIDE SEQUENCE [LARGE SCALE GENOMIC DNA]</scope>
</reference>
<dbReference type="AlphaFoldDB" id="A0AAV0WLQ0"/>
<evidence type="ECO:0000313" key="3">
    <source>
        <dbReference type="Proteomes" id="UP001160148"/>
    </source>
</evidence>
<feature type="region of interest" description="Disordered" evidence="1">
    <location>
        <begin position="312"/>
        <end position="332"/>
    </location>
</feature>
<proteinExistence type="predicted"/>
<feature type="region of interest" description="Disordered" evidence="1">
    <location>
        <begin position="69"/>
        <end position="115"/>
    </location>
</feature>
<protein>
    <submittedName>
        <fullName evidence="2">Uncharacterized protein</fullName>
    </submittedName>
</protein>
<feature type="region of interest" description="Disordered" evidence="1">
    <location>
        <begin position="1"/>
        <end position="50"/>
    </location>
</feature>
<feature type="compositionally biased region" description="Basic and acidic residues" evidence="1">
    <location>
        <begin position="69"/>
        <end position="104"/>
    </location>
</feature>
<evidence type="ECO:0000256" key="1">
    <source>
        <dbReference type="SAM" id="MobiDB-lite"/>
    </source>
</evidence>
<evidence type="ECO:0000313" key="2">
    <source>
        <dbReference type="EMBL" id="CAI6356738.1"/>
    </source>
</evidence>
<sequence>MKSERISGIIESSSSEVNESSNSPKSCNDSSSQKSTSFIASTYGSGGDPISVETLKVVDRYAEESLRFIDDGDGLKIEKQPEIENKMSKRSSDEDRLSTDRPMVENDSGSGFNRYDAKDSGQSLCTDGDGDCDDSSLMSSWLLDTDEIITDRRSRPSPNKRVKVVTATAVKGRKKKNPALGRKKAITQLRGSHSTENRNPVEGLSSSFLPPPPHLTPVVDSGKYFANTSAASSSREQQIKDTTDSVQSFCTDGDRDCDDSSLASSWLLETDEIITGRRFTAVTTAVKGRKKRKPALGRKKALARLRGLYSPENGNSVEGLSDDRWASPSRQQRAQQIKDAYAAPEENNRTSAAAVARRTTGRCHEASSLINRRMGNREITRTNKIIVDKILNVRTTIPKTKK</sequence>
<organism evidence="2 3">
    <name type="scientific">Macrosiphum euphorbiae</name>
    <name type="common">potato aphid</name>
    <dbReference type="NCBI Taxonomy" id="13131"/>
    <lineage>
        <taxon>Eukaryota</taxon>
        <taxon>Metazoa</taxon>
        <taxon>Ecdysozoa</taxon>
        <taxon>Arthropoda</taxon>
        <taxon>Hexapoda</taxon>
        <taxon>Insecta</taxon>
        <taxon>Pterygota</taxon>
        <taxon>Neoptera</taxon>
        <taxon>Paraneoptera</taxon>
        <taxon>Hemiptera</taxon>
        <taxon>Sternorrhyncha</taxon>
        <taxon>Aphidomorpha</taxon>
        <taxon>Aphidoidea</taxon>
        <taxon>Aphididae</taxon>
        <taxon>Macrosiphini</taxon>
        <taxon>Macrosiphum</taxon>
    </lineage>
</organism>
<dbReference type="EMBL" id="CARXXK010000002">
    <property type="protein sequence ID" value="CAI6356738.1"/>
    <property type="molecule type" value="Genomic_DNA"/>
</dbReference>
<dbReference type="Proteomes" id="UP001160148">
    <property type="component" value="Unassembled WGS sequence"/>
</dbReference>
<gene>
    <name evidence="2" type="ORF">MEUPH1_LOCUS12440</name>
</gene>
<name>A0AAV0WLQ0_9HEMI</name>
<keyword evidence="3" id="KW-1185">Reference proteome</keyword>
<feature type="compositionally biased region" description="Low complexity" evidence="1">
    <location>
        <begin position="1"/>
        <end position="37"/>
    </location>
</feature>